<dbReference type="EMBL" id="MN739754">
    <property type="protein sequence ID" value="QHT25047.1"/>
    <property type="molecule type" value="Genomic_DNA"/>
</dbReference>
<sequence length="285" mass="33354">MELSIKTEHFTPKFLYINLNTRNASFYPISYRTPTLTLNNLLFETPWMDAPFGICQYNNEKDKEEGKYYLDLSFGGYLYDTEIKNFFRVIESLDNFIINFIDGHNDLLGINQNKYIYNKQIRYNKNNPRYPPTIKLKIFEKDTKIVDLYDRTVTDFSQYIQSGAKVQALIRCNGLWTYENKWGLSWKVAKLSVKHPDFLPEDPFIDDVENKIESDPSLGNLVNDLELEDQLESNSFEQKNNKHLSIPTTLFFNNTENVDDIGDFDIDIDADVDVLNLNIDVEVED</sequence>
<proteinExistence type="predicted"/>
<evidence type="ECO:0000313" key="1">
    <source>
        <dbReference type="EMBL" id="QHT25047.1"/>
    </source>
</evidence>
<protein>
    <submittedName>
        <fullName evidence="1">Uncharacterized protein</fullName>
    </submittedName>
</protein>
<accession>A0A6C0E797</accession>
<reference evidence="1" key="1">
    <citation type="journal article" date="2020" name="Nature">
        <title>Giant virus diversity and host interactions through global metagenomics.</title>
        <authorList>
            <person name="Schulz F."/>
            <person name="Roux S."/>
            <person name="Paez-Espino D."/>
            <person name="Jungbluth S."/>
            <person name="Walsh D.A."/>
            <person name="Denef V.J."/>
            <person name="McMahon K.D."/>
            <person name="Konstantinidis K.T."/>
            <person name="Eloe-Fadrosh E.A."/>
            <person name="Kyrpides N.C."/>
            <person name="Woyke T."/>
        </authorList>
    </citation>
    <scope>NUCLEOTIDE SEQUENCE</scope>
    <source>
        <strain evidence="1">GVMAG-M-3300023179-150</strain>
    </source>
</reference>
<name>A0A6C0E797_9ZZZZ</name>
<dbReference type="AlphaFoldDB" id="A0A6C0E797"/>
<organism evidence="1">
    <name type="scientific">viral metagenome</name>
    <dbReference type="NCBI Taxonomy" id="1070528"/>
    <lineage>
        <taxon>unclassified sequences</taxon>
        <taxon>metagenomes</taxon>
        <taxon>organismal metagenomes</taxon>
    </lineage>
</organism>